<dbReference type="InterPro" id="IPR003775">
    <property type="entry name" value="Flagellar_assembly_factor_FliW"/>
</dbReference>
<dbReference type="RefSeq" id="WP_126142976.1">
    <property type="nucleotide sequence ID" value="NZ_RXHU01000062.1"/>
</dbReference>
<accession>A0A3S0A9K2</accession>
<dbReference type="PANTHER" id="PTHR39190">
    <property type="entry name" value="FLAGELLAR ASSEMBLY FACTOR FLIW"/>
    <property type="match status" value="1"/>
</dbReference>
<keyword evidence="5" id="KW-0966">Cell projection</keyword>
<comment type="subunit">
    <text evidence="4">Interacts with translational regulator CsrA and flagellin(s).</text>
</comment>
<dbReference type="EMBL" id="RXHU01000062">
    <property type="protein sequence ID" value="RTE07904.1"/>
    <property type="molecule type" value="Genomic_DNA"/>
</dbReference>
<dbReference type="NCBIfam" id="NF009793">
    <property type="entry name" value="PRK13285.1-1"/>
    <property type="match status" value="1"/>
</dbReference>
<dbReference type="SUPFAM" id="SSF141457">
    <property type="entry name" value="BH3618-like"/>
    <property type="match status" value="1"/>
</dbReference>
<comment type="function">
    <text evidence="4">Acts as an anti-CsrA protein, binds CsrA and prevents it from repressing translation of its target genes, one of which is flagellin. Binds to flagellin and participates in the assembly of the flagellum.</text>
</comment>
<keyword evidence="5" id="KW-0969">Cilium</keyword>
<comment type="subcellular location">
    <subcellularLocation>
        <location evidence="4">Cytoplasm</location>
    </subcellularLocation>
</comment>
<keyword evidence="5" id="KW-0282">Flagellum</keyword>
<evidence type="ECO:0000313" key="5">
    <source>
        <dbReference type="EMBL" id="RTE07904.1"/>
    </source>
</evidence>
<keyword evidence="3 4" id="KW-0810">Translation regulation</keyword>
<dbReference type="GO" id="GO:0005737">
    <property type="term" value="C:cytoplasm"/>
    <property type="evidence" value="ECO:0007669"/>
    <property type="project" value="UniProtKB-SubCell"/>
</dbReference>
<name>A0A3S0A9K2_9BACL</name>
<reference evidence="5 6" key="1">
    <citation type="submission" date="2018-12" db="EMBL/GenBank/DDBJ databases">
        <title>Bacillus ochoae sp. nov., Paenibacillus whitsoniae sp. nov., Paenibacillus spiritus sp. nov. Isolated from the Mars Exploration Rover during spacecraft assembly.</title>
        <authorList>
            <person name="Seuylemezian A."/>
            <person name="Vaishampayan P."/>
        </authorList>
    </citation>
    <scope>NUCLEOTIDE SEQUENCE [LARGE SCALE GENOMIC DNA]</scope>
    <source>
        <strain evidence="5 6">MER 54</strain>
    </source>
</reference>
<dbReference type="GO" id="GO:0006417">
    <property type="term" value="P:regulation of translation"/>
    <property type="evidence" value="ECO:0007669"/>
    <property type="project" value="UniProtKB-KW"/>
</dbReference>
<keyword evidence="1 4" id="KW-0963">Cytoplasm</keyword>
<dbReference type="AlphaFoldDB" id="A0A3S0A9K2"/>
<evidence type="ECO:0000256" key="1">
    <source>
        <dbReference type="ARBA" id="ARBA00022490"/>
    </source>
</evidence>
<organism evidence="5 6">
    <name type="scientific">Paenibacillus whitsoniae</name>
    <dbReference type="NCBI Taxonomy" id="2496558"/>
    <lineage>
        <taxon>Bacteria</taxon>
        <taxon>Bacillati</taxon>
        <taxon>Bacillota</taxon>
        <taxon>Bacilli</taxon>
        <taxon>Bacillales</taxon>
        <taxon>Paenibacillaceae</taxon>
        <taxon>Paenibacillus</taxon>
    </lineage>
</organism>
<proteinExistence type="inferred from homology"/>
<dbReference type="Gene3D" id="2.30.290.10">
    <property type="entry name" value="BH3618-like"/>
    <property type="match status" value="1"/>
</dbReference>
<dbReference type="InterPro" id="IPR024046">
    <property type="entry name" value="Flagellar_assmbl_FliW_dom_sf"/>
</dbReference>
<sequence length="151" mass="17049">MKVATLFFGEVDVREEDVITFGQGLPGFETLTKFTWIQSEESAPFSYLQSTEEAGVSLLVTDPFLFVKEYDLTLPDTLQNELQIEQAEDVAVLAVVTVNKDYTKFSLNLLAPMVWNVRRNLAKQIILHDSDYSTKYEIAIGEMIETTQAEG</sequence>
<dbReference type="Proteomes" id="UP000276128">
    <property type="component" value="Unassembled WGS sequence"/>
</dbReference>
<comment type="similarity">
    <text evidence="4">Belongs to the FliW family.</text>
</comment>
<dbReference type="HAMAP" id="MF_01185">
    <property type="entry name" value="FliW"/>
    <property type="match status" value="1"/>
</dbReference>
<evidence type="ECO:0000256" key="3">
    <source>
        <dbReference type="ARBA" id="ARBA00022845"/>
    </source>
</evidence>
<evidence type="ECO:0000256" key="4">
    <source>
        <dbReference type="HAMAP-Rule" id="MF_01185"/>
    </source>
</evidence>
<keyword evidence="6" id="KW-1185">Reference proteome</keyword>
<evidence type="ECO:0000256" key="2">
    <source>
        <dbReference type="ARBA" id="ARBA00022795"/>
    </source>
</evidence>
<keyword evidence="2 4" id="KW-1005">Bacterial flagellum biogenesis</keyword>
<dbReference type="PANTHER" id="PTHR39190:SF1">
    <property type="entry name" value="FLAGELLAR ASSEMBLY FACTOR FLIW"/>
    <property type="match status" value="1"/>
</dbReference>
<evidence type="ECO:0000313" key="6">
    <source>
        <dbReference type="Proteomes" id="UP000276128"/>
    </source>
</evidence>
<dbReference type="Pfam" id="PF02623">
    <property type="entry name" value="FliW"/>
    <property type="match status" value="1"/>
</dbReference>
<keyword evidence="4" id="KW-0143">Chaperone</keyword>
<gene>
    <name evidence="4" type="primary">fliW</name>
    <name evidence="5" type="ORF">EJQ19_19840</name>
</gene>
<protein>
    <recommendedName>
        <fullName evidence="4">Flagellar assembly factor FliW</fullName>
    </recommendedName>
</protein>
<dbReference type="GO" id="GO:0044780">
    <property type="term" value="P:bacterial-type flagellum assembly"/>
    <property type="evidence" value="ECO:0007669"/>
    <property type="project" value="UniProtKB-UniRule"/>
</dbReference>
<dbReference type="OrthoDB" id="9801235at2"/>
<comment type="caution">
    <text evidence="5">The sequence shown here is derived from an EMBL/GenBank/DDBJ whole genome shotgun (WGS) entry which is preliminary data.</text>
</comment>